<evidence type="ECO:0000256" key="1">
    <source>
        <dbReference type="ARBA" id="ARBA00001579"/>
    </source>
</evidence>
<dbReference type="InterPro" id="IPR004639">
    <property type="entry name" value="4pyrrol_synth_GluAld_NH2Trfase"/>
</dbReference>
<dbReference type="GO" id="GO:0008483">
    <property type="term" value="F:transaminase activity"/>
    <property type="evidence" value="ECO:0007669"/>
    <property type="project" value="InterPro"/>
</dbReference>
<accession>A0A2I0UZR4</accession>
<keyword evidence="6 9" id="KW-0663">Pyridoxal phosphate</keyword>
<evidence type="ECO:0000256" key="6">
    <source>
        <dbReference type="ARBA" id="ARBA00022898"/>
    </source>
</evidence>
<dbReference type="Proteomes" id="UP000234956">
    <property type="component" value="Unassembled WGS sequence"/>
</dbReference>
<comment type="subcellular location">
    <subcellularLocation>
        <location evidence="9">Cytoplasm</location>
    </subcellularLocation>
</comment>
<dbReference type="GO" id="GO:0005737">
    <property type="term" value="C:cytoplasm"/>
    <property type="evidence" value="ECO:0007669"/>
    <property type="project" value="UniProtKB-SubCell"/>
</dbReference>
<dbReference type="NCBIfam" id="TIGR00713">
    <property type="entry name" value="hemL"/>
    <property type="match status" value="1"/>
</dbReference>
<evidence type="ECO:0000256" key="8">
    <source>
        <dbReference type="ARBA" id="ARBA00023244"/>
    </source>
</evidence>
<dbReference type="GO" id="GO:0042286">
    <property type="term" value="F:glutamate-1-semialdehyde 2,1-aminomutase activity"/>
    <property type="evidence" value="ECO:0007669"/>
    <property type="project" value="UniProtKB-UniRule"/>
</dbReference>
<dbReference type="UniPathway" id="UPA00251">
    <property type="reaction ID" value="UER00317"/>
</dbReference>
<dbReference type="AlphaFoldDB" id="A0A2I0UZR4"/>
<sequence length="434" mass="47570">MVFKINTMKSIEAFEIAKKLMPGGVNSPVRAFQSVGMEPIFISHGKGSKIYDIDGNSYIDYVLSWGPLIHGHADKEVLGALLEAIHSGTSFGLPTLQENKLAELITTRIPSIEKIRMVNSGTEATMSAIRLARGFTGKNMIVKFDGNYHGHSDHLLVKAGSGIATLGLPDSLGVPLEITKNTISIPYNNIEVLKKIFDKYGSQIAAVIVEPFAGNMGGIPANPEFLQAIRSFTTKYGGLFILDEVMTGFRIDYHSAQGLYNIKPDLTCLGKIIGGGMPVGAYGGRKEIMNQIAPEGNIYQAGTLSGNPIAMVAGYTTINKLNPDSYEYIERLSNRLIQGLSKVAHNYNIPLKTTKAGTMIGYAFIDHPLQDFDDAQKIDSEMFCRFYREMLKQGILLPPSQYESIFISTAHSIHDIDRTIHAAEVAFKRIIAFV</sequence>
<dbReference type="EMBL" id="PDFK01000003">
    <property type="protein sequence ID" value="PKU51509.1"/>
    <property type="molecule type" value="Genomic_DNA"/>
</dbReference>
<organism evidence="10 11">
    <name type="scientific">Lysinibacillus fusiformis</name>
    <dbReference type="NCBI Taxonomy" id="28031"/>
    <lineage>
        <taxon>Bacteria</taxon>
        <taxon>Bacillati</taxon>
        <taxon>Bacillota</taxon>
        <taxon>Bacilli</taxon>
        <taxon>Bacillales</taxon>
        <taxon>Bacillaceae</taxon>
        <taxon>Lysinibacillus</taxon>
    </lineage>
</organism>
<dbReference type="Pfam" id="PF00202">
    <property type="entry name" value="Aminotran_3"/>
    <property type="match status" value="1"/>
</dbReference>
<evidence type="ECO:0000256" key="3">
    <source>
        <dbReference type="ARBA" id="ARBA00004819"/>
    </source>
</evidence>
<dbReference type="GO" id="GO:0030170">
    <property type="term" value="F:pyridoxal phosphate binding"/>
    <property type="evidence" value="ECO:0007669"/>
    <property type="project" value="InterPro"/>
</dbReference>
<dbReference type="HAMAP" id="MF_00375">
    <property type="entry name" value="HemL_aminotrans_3"/>
    <property type="match status" value="1"/>
</dbReference>
<dbReference type="CDD" id="cd00610">
    <property type="entry name" value="OAT_like"/>
    <property type="match status" value="1"/>
</dbReference>
<evidence type="ECO:0000256" key="2">
    <source>
        <dbReference type="ARBA" id="ARBA00001933"/>
    </source>
</evidence>
<gene>
    <name evidence="9 10" type="primary">hemL</name>
    <name evidence="10" type="ORF">CRI88_12450</name>
</gene>
<evidence type="ECO:0000313" key="11">
    <source>
        <dbReference type="Proteomes" id="UP000234956"/>
    </source>
</evidence>
<evidence type="ECO:0000313" key="10">
    <source>
        <dbReference type="EMBL" id="PKU51509.1"/>
    </source>
</evidence>
<reference evidence="10 11" key="1">
    <citation type="submission" date="2017-10" db="EMBL/GenBank/DDBJ databases">
        <title>Draft genome of Lysinibacillus fusiformis strain Juneja, a laboratory-derived pathogen of Drosophila melanogaster.</title>
        <authorList>
            <person name="Smith B.R."/>
            <person name="Unckless R.L."/>
        </authorList>
    </citation>
    <scope>NUCLEOTIDE SEQUENCE [LARGE SCALE GENOMIC DNA]</scope>
    <source>
        <strain evidence="10 11">Juneja</strain>
    </source>
</reference>
<dbReference type="InterPro" id="IPR015421">
    <property type="entry name" value="PyrdxlP-dep_Trfase_major"/>
</dbReference>
<dbReference type="InterPro" id="IPR049704">
    <property type="entry name" value="Aminotrans_3_PPA_site"/>
</dbReference>
<comment type="caution">
    <text evidence="10">The sequence shown here is derived from an EMBL/GenBank/DDBJ whole genome shotgun (WGS) entry which is preliminary data.</text>
</comment>
<protein>
    <recommendedName>
        <fullName evidence="9">Glutamate-1-semialdehyde 2,1-aminomutase</fullName>
        <shortName evidence="9">GSA</shortName>
        <ecNumber evidence="9">5.4.3.8</ecNumber>
    </recommendedName>
    <alternativeName>
        <fullName evidence="9">Glutamate-1-semialdehyde aminotransferase</fullName>
        <shortName evidence="9">GSA-AT</shortName>
    </alternativeName>
</protein>
<keyword evidence="7 9" id="KW-0413">Isomerase</keyword>
<dbReference type="FunFam" id="3.40.640.10:FF:000021">
    <property type="entry name" value="Glutamate-1-semialdehyde 2,1-aminomutase"/>
    <property type="match status" value="1"/>
</dbReference>
<dbReference type="SUPFAM" id="SSF53383">
    <property type="entry name" value="PLP-dependent transferases"/>
    <property type="match status" value="1"/>
</dbReference>
<evidence type="ECO:0000256" key="5">
    <source>
        <dbReference type="ARBA" id="ARBA00022490"/>
    </source>
</evidence>
<dbReference type="Gene3D" id="3.90.1150.10">
    <property type="entry name" value="Aspartate Aminotransferase, domain 1"/>
    <property type="match status" value="1"/>
</dbReference>
<comment type="pathway">
    <text evidence="3">Porphyrin-containing compound metabolism; protoporphyrin-IX biosynthesis; 5-aminolevulinate from L-glutamyl-tRNA(Glu): step 2/2.</text>
</comment>
<dbReference type="PANTHER" id="PTHR43713">
    <property type="entry name" value="GLUTAMATE-1-SEMIALDEHYDE 2,1-AMINOMUTASE"/>
    <property type="match status" value="1"/>
</dbReference>
<dbReference type="InterPro" id="IPR015422">
    <property type="entry name" value="PyrdxlP-dep_Trfase_small"/>
</dbReference>
<evidence type="ECO:0000256" key="9">
    <source>
        <dbReference type="HAMAP-Rule" id="MF_00375"/>
    </source>
</evidence>
<dbReference type="NCBIfam" id="NF000818">
    <property type="entry name" value="PRK00062.1"/>
    <property type="match status" value="1"/>
</dbReference>
<name>A0A2I0UZR4_9BACI</name>
<keyword evidence="8 9" id="KW-0627">Porphyrin biosynthesis</keyword>
<dbReference type="GO" id="GO:0006782">
    <property type="term" value="P:protoporphyrinogen IX biosynthetic process"/>
    <property type="evidence" value="ECO:0007669"/>
    <property type="project" value="UniProtKB-UniRule"/>
</dbReference>
<dbReference type="InterPro" id="IPR015424">
    <property type="entry name" value="PyrdxlP-dep_Trfase"/>
</dbReference>
<feature type="modified residue" description="N6-(pyridoxal phosphate)lysine" evidence="9">
    <location>
        <position position="271"/>
    </location>
</feature>
<dbReference type="InterPro" id="IPR005814">
    <property type="entry name" value="Aminotrans_3"/>
</dbReference>
<comment type="subunit">
    <text evidence="9">Homodimer.</text>
</comment>
<dbReference type="EC" id="5.4.3.8" evidence="9"/>
<dbReference type="PROSITE" id="PS00600">
    <property type="entry name" value="AA_TRANSFER_CLASS_3"/>
    <property type="match status" value="1"/>
</dbReference>
<evidence type="ECO:0000256" key="7">
    <source>
        <dbReference type="ARBA" id="ARBA00023235"/>
    </source>
</evidence>
<proteinExistence type="inferred from homology"/>
<dbReference type="Gene3D" id="3.40.640.10">
    <property type="entry name" value="Type I PLP-dependent aspartate aminotransferase-like (Major domain)"/>
    <property type="match status" value="1"/>
</dbReference>
<comment type="cofactor">
    <cofactor evidence="2 9">
        <name>pyridoxal 5'-phosphate</name>
        <dbReference type="ChEBI" id="CHEBI:597326"/>
    </cofactor>
</comment>
<keyword evidence="5 9" id="KW-0963">Cytoplasm</keyword>
<evidence type="ECO:0000256" key="4">
    <source>
        <dbReference type="ARBA" id="ARBA00008981"/>
    </source>
</evidence>
<comment type="catalytic activity">
    <reaction evidence="1 9">
        <text>(S)-4-amino-5-oxopentanoate = 5-aminolevulinate</text>
        <dbReference type="Rhea" id="RHEA:14265"/>
        <dbReference type="ChEBI" id="CHEBI:57501"/>
        <dbReference type="ChEBI" id="CHEBI:356416"/>
        <dbReference type="EC" id="5.4.3.8"/>
    </reaction>
</comment>
<comment type="similarity">
    <text evidence="4 9">Belongs to the class-III pyridoxal-phosphate-dependent aminotransferase family. HemL subfamily.</text>
</comment>
<dbReference type="PANTHER" id="PTHR43713:SF3">
    <property type="entry name" value="GLUTAMATE-1-SEMIALDEHYDE 2,1-AMINOMUTASE 1, CHLOROPLASTIC-RELATED"/>
    <property type="match status" value="1"/>
</dbReference>